<dbReference type="SUPFAM" id="SSF54292">
    <property type="entry name" value="2Fe-2S ferredoxin-like"/>
    <property type="match status" value="1"/>
</dbReference>
<dbReference type="InterPro" id="IPR000283">
    <property type="entry name" value="NADH_UbQ_OxRdtase_75kDa_su_CS"/>
</dbReference>
<dbReference type="InterPro" id="IPR058730">
    <property type="entry name" value="U-box_ZFPL1-like"/>
</dbReference>
<evidence type="ECO:0000256" key="11">
    <source>
        <dbReference type="ARBA" id="ARBA00023027"/>
    </source>
</evidence>
<dbReference type="Pfam" id="PF22117">
    <property type="entry name" value="Fer4_Nqo3"/>
    <property type="match status" value="1"/>
</dbReference>
<evidence type="ECO:0000256" key="3">
    <source>
        <dbReference type="ARBA" id="ARBA00013888"/>
    </source>
</evidence>
<evidence type="ECO:0000256" key="5">
    <source>
        <dbReference type="ARBA" id="ARBA00022723"/>
    </source>
</evidence>
<comment type="cofactor">
    <cofactor evidence="12">
        <name>[2Fe-2S] cluster</name>
        <dbReference type="ChEBI" id="CHEBI:190135"/>
    </cofactor>
</comment>
<dbReference type="InterPro" id="IPR054351">
    <property type="entry name" value="NADH_UbQ_OxRdtase_ferredoxin"/>
</dbReference>
<evidence type="ECO:0000259" key="20">
    <source>
        <dbReference type="PROSITE" id="PS51839"/>
    </source>
</evidence>
<dbReference type="Pfam" id="PF22151">
    <property type="entry name" value="Fer4_NDSU1"/>
    <property type="match status" value="1"/>
</dbReference>
<keyword evidence="11" id="KW-0520">NAD</keyword>
<dbReference type="CDD" id="cd02773">
    <property type="entry name" value="MopB_Res-Cmplx1_Nad11"/>
    <property type="match status" value="1"/>
</dbReference>
<dbReference type="Pfam" id="PF10588">
    <property type="entry name" value="NADH-G_4Fe-4S_3"/>
    <property type="match status" value="1"/>
</dbReference>
<dbReference type="Gene3D" id="3.10.20.740">
    <property type="match status" value="1"/>
</dbReference>
<reference evidence="21" key="1">
    <citation type="submission" date="2020-09" db="EMBL/GenBank/DDBJ databases">
        <authorList>
            <person name="Kikuchi T."/>
        </authorList>
    </citation>
    <scope>NUCLEOTIDE SEQUENCE</scope>
    <source>
        <strain evidence="21">Ka4C1</strain>
    </source>
</reference>
<keyword evidence="5" id="KW-0479">Metal-binding</keyword>
<dbReference type="InterPro" id="IPR006963">
    <property type="entry name" value="Mopterin_OxRdtase_4Fe-4S_dom"/>
</dbReference>
<dbReference type="EMBL" id="CAJFCV020000005">
    <property type="protein sequence ID" value="CAG9123125.1"/>
    <property type="molecule type" value="Genomic_DNA"/>
</dbReference>
<dbReference type="PROSITE" id="PS00642">
    <property type="entry name" value="COMPLEX1_75K_2"/>
    <property type="match status" value="1"/>
</dbReference>
<keyword evidence="16" id="KW-0812">Transmembrane</keyword>
<dbReference type="EMBL" id="CAJFDI010000005">
    <property type="protein sequence ID" value="CAD5231761.1"/>
    <property type="molecule type" value="Genomic_DNA"/>
</dbReference>
<evidence type="ECO:0000259" key="17">
    <source>
        <dbReference type="PROSITE" id="PS50089"/>
    </source>
</evidence>
<keyword evidence="8" id="KW-1278">Translocase</keyword>
<dbReference type="Gene3D" id="3.40.50.740">
    <property type="match status" value="2"/>
</dbReference>
<feature type="domain" description="RING-type" evidence="17">
    <location>
        <begin position="84"/>
        <end position="131"/>
    </location>
</feature>
<evidence type="ECO:0000256" key="2">
    <source>
        <dbReference type="ARBA" id="ARBA00005404"/>
    </source>
</evidence>
<dbReference type="InterPro" id="IPR036010">
    <property type="entry name" value="2Fe-2S_ferredoxin-like_sf"/>
</dbReference>
<keyword evidence="16" id="KW-1133">Transmembrane helix</keyword>
<dbReference type="GO" id="GO:0016651">
    <property type="term" value="F:oxidoreductase activity, acting on NAD(P)H"/>
    <property type="evidence" value="ECO:0007669"/>
    <property type="project" value="InterPro"/>
</dbReference>
<dbReference type="SUPFAM" id="SSF53706">
    <property type="entry name" value="Formate dehydrogenase/DMSO reductase, domains 1-3"/>
    <property type="match status" value="1"/>
</dbReference>
<keyword evidence="7" id="KW-0862">Zinc</keyword>
<comment type="catalytic activity">
    <reaction evidence="13">
        <text>a ubiquinone + NADH + 5 H(+)(in) = a ubiquinol + NAD(+) + 4 H(+)(out)</text>
        <dbReference type="Rhea" id="RHEA:29091"/>
        <dbReference type="Rhea" id="RHEA-COMP:9565"/>
        <dbReference type="Rhea" id="RHEA-COMP:9566"/>
        <dbReference type="ChEBI" id="CHEBI:15378"/>
        <dbReference type="ChEBI" id="CHEBI:16389"/>
        <dbReference type="ChEBI" id="CHEBI:17976"/>
        <dbReference type="ChEBI" id="CHEBI:57540"/>
        <dbReference type="ChEBI" id="CHEBI:57945"/>
        <dbReference type="EC" id="7.1.1.2"/>
    </reaction>
</comment>
<feature type="domain" description="2Fe-2S ferredoxin-type" evidence="18">
    <location>
        <begin position="312"/>
        <end position="390"/>
    </location>
</feature>
<dbReference type="GO" id="GO:0005743">
    <property type="term" value="C:mitochondrial inner membrane"/>
    <property type="evidence" value="ECO:0007669"/>
    <property type="project" value="UniProtKB-ARBA"/>
</dbReference>
<evidence type="ECO:0000256" key="15">
    <source>
        <dbReference type="RuleBase" id="RU004523"/>
    </source>
</evidence>
<gene>
    <name evidence="21" type="ORF">BXYJ_LOCUS11857</name>
</gene>
<organism evidence="21 22">
    <name type="scientific">Bursaphelenchus xylophilus</name>
    <name type="common">Pinewood nematode worm</name>
    <name type="synonym">Aphelenchoides xylophilus</name>
    <dbReference type="NCBI Taxonomy" id="6326"/>
    <lineage>
        <taxon>Eukaryota</taxon>
        <taxon>Metazoa</taxon>
        <taxon>Ecdysozoa</taxon>
        <taxon>Nematoda</taxon>
        <taxon>Chromadorea</taxon>
        <taxon>Rhabditida</taxon>
        <taxon>Tylenchina</taxon>
        <taxon>Tylenchomorpha</taxon>
        <taxon>Aphelenchoidea</taxon>
        <taxon>Aphelenchoididae</taxon>
        <taxon>Bursaphelenchus</taxon>
    </lineage>
</organism>
<evidence type="ECO:0000256" key="12">
    <source>
        <dbReference type="ARBA" id="ARBA00034078"/>
    </source>
</evidence>
<dbReference type="PROSITE" id="PS00641">
    <property type="entry name" value="COMPLEX1_75K_1"/>
    <property type="match status" value="1"/>
</dbReference>
<dbReference type="SMR" id="A0A7I8X6E7"/>
<dbReference type="Pfam" id="PF13510">
    <property type="entry name" value="Fer2_4"/>
    <property type="match status" value="1"/>
</dbReference>
<evidence type="ECO:0000256" key="13">
    <source>
        <dbReference type="ARBA" id="ARBA00049551"/>
    </source>
</evidence>
<evidence type="ECO:0000256" key="16">
    <source>
        <dbReference type="SAM" id="Phobius"/>
    </source>
</evidence>
<evidence type="ECO:0000313" key="22">
    <source>
        <dbReference type="Proteomes" id="UP000659654"/>
    </source>
</evidence>
<dbReference type="InterPro" id="IPR006656">
    <property type="entry name" value="Mopterin_OxRdtase"/>
</dbReference>
<dbReference type="Pfam" id="PF00384">
    <property type="entry name" value="Molybdopterin"/>
    <property type="match status" value="1"/>
</dbReference>
<keyword evidence="6 14" id="KW-0863">Zinc-finger</keyword>
<dbReference type="CDD" id="cd00207">
    <property type="entry name" value="fer2"/>
    <property type="match status" value="1"/>
</dbReference>
<dbReference type="FunFam" id="3.30.70.20:FF:000002">
    <property type="entry name" value="NADH-ubiquinone oxidoreductase 75 kDa subunit"/>
    <property type="match status" value="1"/>
</dbReference>
<evidence type="ECO:0000256" key="10">
    <source>
        <dbReference type="ARBA" id="ARBA00023014"/>
    </source>
</evidence>
<dbReference type="InterPro" id="IPR001041">
    <property type="entry name" value="2Fe-2S_ferredoxin-type"/>
</dbReference>
<keyword evidence="9" id="KW-0408">Iron</keyword>
<evidence type="ECO:0000256" key="1">
    <source>
        <dbReference type="ARBA" id="ARBA00001966"/>
    </source>
</evidence>
<dbReference type="Pfam" id="PF25993">
    <property type="entry name" value="zf-B_box_ZFPL1"/>
    <property type="match status" value="1"/>
</dbReference>
<feature type="domain" description="4Fe-4S Mo/W bis-MGD-type" evidence="19">
    <location>
        <begin position="530"/>
        <end position="586"/>
    </location>
</feature>
<proteinExistence type="inferred from homology"/>
<dbReference type="Pfam" id="PF09326">
    <property type="entry name" value="NADH_dhqG_C"/>
    <property type="match status" value="1"/>
</dbReference>
<evidence type="ECO:0000256" key="7">
    <source>
        <dbReference type="ARBA" id="ARBA00022833"/>
    </source>
</evidence>
<dbReference type="Gene3D" id="3.40.228.10">
    <property type="entry name" value="Dimethylsulfoxide Reductase, domain 2"/>
    <property type="match status" value="1"/>
</dbReference>
<dbReference type="Proteomes" id="UP000582659">
    <property type="component" value="Unassembled WGS sequence"/>
</dbReference>
<dbReference type="SUPFAM" id="SSF54862">
    <property type="entry name" value="4Fe-4S ferredoxins"/>
    <property type="match status" value="1"/>
</dbReference>
<dbReference type="PROSITE" id="PS51085">
    <property type="entry name" value="2FE2S_FER_2"/>
    <property type="match status" value="1"/>
</dbReference>
<dbReference type="PANTHER" id="PTHR43105:SF13">
    <property type="entry name" value="NADH-UBIQUINONE OXIDOREDUCTASE 75 KDA SUBUNIT, MITOCHONDRIAL"/>
    <property type="match status" value="1"/>
</dbReference>
<dbReference type="InterPro" id="IPR013083">
    <property type="entry name" value="Znf_RING/FYVE/PHD"/>
</dbReference>
<dbReference type="InterPro" id="IPR058731">
    <property type="entry name" value="Znf-B_box_ZFPL1-like"/>
</dbReference>
<evidence type="ECO:0000256" key="9">
    <source>
        <dbReference type="ARBA" id="ARBA00023004"/>
    </source>
</evidence>
<dbReference type="PROSITE" id="PS00643">
    <property type="entry name" value="COMPLEX1_75K_3"/>
    <property type="match status" value="1"/>
</dbReference>
<dbReference type="AlphaFoldDB" id="A0A7I8X6E7"/>
<evidence type="ECO:0000313" key="21">
    <source>
        <dbReference type="EMBL" id="CAD5231761.1"/>
    </source>
</evidence>
<dbReference type="FunFam" id="3.30.200.210:FF:000002">
    <property type="entry name" value="NADH-ubiquinone oxidoreductase 75 kDa subunit"/>
    <property type="match status" value="1"/>
</dbReference>
<dbReference type="InterPro" id="IPR015405">
    <property type="entry name" value="NDUFS1-like_C"/>
</dbReference>
<evidence type="ECO:0000259" key="19">
    <source>
        <dbReference type="PROSITE" id="PS51669"/>
    </source>
</evidence>
<feature type="domain" description="4Fe-4S His(Cys)3-ligated-type" evidence="20">
    <location>
        <begin position="390"/>
        <end position="429"/>
    </location>
</feature>
<dbReference type="InterPro" id="IPR001841">
    <property type="entry name" value="Znf_RING"/>
</dbReference>
<dbReference type="NCBIfam" id="TIGR01973">
    <property type="entry name" value="NuoG"/>
    <property type="match status" value="1"/>
</dbReference>
<dbReference type="SUPFAM" id="SSF57850">
    <property type="entry name" value="RING/U-box"/>
    <property type="match status" value="1"/>
</dbReference>
<keyword evidence="16" id="KW-0472">Membrane</keyword>
<dbReference type="PROSITE" id="PS51669">
    <property type="entry name" value="4FE4S_MOW_BIS_MGD"/>
    <property type="match status" value="1"/>
</dbReference>
<dbReference type="OrthoDB" id="10249365at2759"/>
<dbReference type="PANTHER" id="PTHR43105">
    <property type="entry name" value="RESPIRATORY NITRATE REDUCTASE"/>
    <property type="match status" value="1"/>
</dbReference>
<dbReference type="InterPro" id="IPR010228">
    <property type="entry name" value="NADH_UbQ_OxRdtase_Gsu"/>
</dbReference>
<dbReference type="GO" id="GO:0042773">
    <property type="term" value="P:ATP synthesis coupled electron transport"/>
    <property type="evidence" value="ECO:0007669"/>
    <property type="project" value="InterPro"/>
</dbReference>
<dbReference type="InterPro" id="IPR050123">
    <property type="entry name" value="Prok_molybdopt-oxidoreductase"/>
</dbReference>
<comment type="similarity">
    <text evidence="2 15">Belongs to the complex I 75 kDa subunit family.</text>
</comment>
<evidence type="ECO:0000256" key="6">
    <source>
        <dbReference type="ARBA" id="ARBA00022771"/>
    </source>
</evidence>
<accession>A0A7I8X6E7</accession>
<evidence type="ECO:0000256" key="14">
    <source>
        <dbReference type="PROSITE-ProRule" id="PRU00175"/>
    </source>
</evidence>
<dbReference type="SMART" id="SM00929">
    <property type="entry name" value="NADH-G_4Fe-4S_3"/>
    <property type="match status" value="1"/>
</dbReference>
<dbReference type="FunFam" id="3.40.50.740:FF:000012">
    <property type="entry name" value="NADH dehydrogenase [ubiquinone] iron-sulfur protein 1 mitochondrial"/>
    <property type="match status" value="1"/>
</dbReference>
<dbReference type="PROSITE" id="PS51839">
    <property type="entry name" value="4FE4S_HC3"/>
    <property type="match status" value="1"/>
</dbReference>
<dbReference type="Gene3D" id="3.30.40.10">
    <property type="entry name" value="Zinc/RING finger domain, C3HC4 (zinc finger)"/>
    <property type="match status" value="1"/>
</dbReference>
<sequence>MSTCRPASQTILQTGYENSLTDLPQIKKVYVMGLCKCPKRRATNLFCFEHRVNVCEHCLVDVHEACVVQSYLSWLTDSDYDTKCLLCSESLASKETVRLKCLHNFHWSCMSTRVGNLPEGTPPTTFKCPICLDSIFPSANQTSPVIERLKEKLSSVNWGRIGLGLEPKKGLDIVTEDRHYPKKSFAVNIGYDLRPSVQTTSRVKQGNLPIESRPLQDDSDHVDIKYVKRQSTMRFGRFSKTVKRSLVILLVLGGFYLVLLMFSGRDSNENESLFDPHANPNIRMLSTGKLAHRVWAVGARGPVRFQQTKAPQKFEVFIDDKKVLVDPGMTILQACALVGVDIPRFCYHDRLSIAGNCRMCLVEVEKSIKPVASCAMPVMNGMKVKTNSAISKKAREGVMEFLLVNHPLDCPICDQGGECDLQDQSMNFGSDRSRLQNEFDGKRGVEDKDIGPLVKTIMNRCIQCTRCVRFANEVAGVPDLGTTGRGSDMQIGTYVEKLFASELSGNVIDLCPVGALTHKPGSFMSRPWENRKTESIDVMDAVGSNIVVNHRTGEVMRIIPKMNDDVNEEWISDKARFVVDGLKRQRLLTPFTKTPLGLEQTSWEDALFSVAQKFRQLSKEGSAVAGVVGGLVEAESLVSLKDLLNRFGSENFFTEESYFFNSDLRANYLLNDRLTSVENADFVLLVGTNPRYEAPVFNARIRKAFLHTDVEIGVIGSQVNLTYDYHYLGDSAKAVNDVIEGSSEFGKGLLSAKRPVIVVGVDALQGAEGAKLHSQLLKLSEKLRKNGAETVGFNVLQRNAAQVAALDIGFRSLHKLGADEKKKIKLLYLLGSDETGLRREDFHPDVFVIYQGHHGDHGASIADLVLPGAAYTEKAGTYVNTEGRPQRTYPAVPPPGDSRPDWKIIRALSEIAGVKLPYDTIEEVRERLSQVAPHLVRYGQVETSGLLDLTSQLATNESSSQPLHVRQTNLADFYVTNAVTRASPTMAECVRSSRANVSNPHLDVPFIEAAAQGVALASKTY</sequence>
<protein>
    <recommendedName>
        <fullName evidence="3">NADH-ubiquinone oxidoreductase 75 kDa subunit, mitochondrial</fullName>
    </recommendedName>
</protein>
<dbReference type="PROSITE" id="PS50089">
    <property type="entry name" value="ZF_RING_2"/>
    <property type="match status" value="1"/>
</dbReference>
<dbReference type="SMART" id="SM00184">
    <property type="entry name" value="RING"/>
    <property type="match status" value="1"/>
</dbReference>
<dbReference type="GO" id="GO:0008270">
    <property type="term" value="F:zinc ion binding"/>
    <property type="evidence" value="ECO:0007669"/>
    <property type="project" value="UniProtKB-KW"/>
</dbReference>
<dbReference type="GO" id="GO:0008137">
    <property type="term" value="F:NADH dehydrogenase (ubiquinone) activity"/>
    <property type="evidence" value="ECO:0007669"/>
    <property type="project" value="UniProtKB-EC"/>
</dbReference>
<dbReference type="InterPro" id="IPR019574">
    <property type="entry name" value="NADH_UbQ_OxRdtase_Gsu_4Fe4S-bd"/>
</dbReference>
<keyword evidence="4" id="KW-0004">4Fe-4S</keyword>
<evidence type="ECO:0000259" key="18">
    <source>
        <dbReference type="PROSITE" id="PS51085"/>
    </source>
</evidence>
<dbReference type="Pfam" id="PF25998">
    <property type="entry name" value="U-box_ZFPL1"/>
    <property type="match status" value="1"/>
</dbReference>
<evidence type="ECO:0000256" key="8">
    <source>
        <dbReference type="ARBA" id="ARBA00022967"/>
    </source>
</evidence>
<feature type="transmembrane region" description="Helical" evidence="16">
    <location>
        <begin position="246"/>
        <end position="264"/>
    </location>
</feature>
<comment type="caution">
    <text evidence="21">The sequence shown here is derived from an EMBL/GenBank/DDBJ whole genome shotgun (WGS) entry which is preliminary data.</text>
</comment>
<keyword evidence="22" id="KW-1185">Reference proteome</keyword>
<dbReference type="FunFam" id="3.10.20.740:FF:000001">
    <property type="entry name" value="NADH-quinone oxidoreductase subunit G"/>
    <property type="match status" value="1"/>
</dbReference>
<evidence type="ECO:0000256" key="4">
    <source>
        <dbReference type="ARBA" id="ARBA00022485"/>
    </source>
</evidence>
<dbReference type="Proteomes" id="UP000659654">
    <property type="component" value="Unassembled WGS sequence"/>
</dbReference>
<dbReference type="Gene3D" id="3.30.70.20">
    <property type="match status" value="1"/>
</dbReference>
<dbReference type="GO" id="GO:0045271">
    <property type="term" value="C:respiratory chain complex I"/>
    <property type="evidence" value="ECO:0007669"/>
    <property type="project" value="UniProtKB-ARBA"/>
</dbReference>
<comment type="cofactor">
    <cofactor evidence="1">
        <name>[4Fe-4S] cluster</name>
        <dbReference type="ChEBI" id="CHEBI:49883"/>
    </cofactor>
</comment>
<keyword evidence="10" id="KW-0411">Iron-sulfur</keyword>
<name>A0A7I8X6E7_BURXY</name>
<dbReference type="GO" id="GO:0051539">
    <property type="term" value="F:4 iron, 4 sulfur cluster binding"/>
    <property type="evidence" value="ECO:0007669"/>
    <property type="project" value="UniProtKB-KW"/>
</dbReference>